<dbReference type="EMBL" id="LSRX01000969">
    <property type="protein sequence ID" value="OLP85564.1"/>
    <property type="molecule type" value="Genomic_DNA"/>
</dbReference>
<dbReference type="Proteomes" id="UP000186817">
    <property type="component" value="Unassembled WGS sequence"/>
</dbReference>
<keyword evidence="2" id="KW-1185">Reference proteome</keyword>
<dbReference type="AlphaFoldDB" id="A0A1Q9CRK7"/>
<evidence type="ECO:0000313" key="2">
    <source>
        <dbReference type="Proteomes" id="UP000186817"/>
    </source>
</evidence>
<comment type="caution">
    <text evidence="1">The sequence shown here is derived from an EMBL/GenBank/DDBJ whole genome shotgun (WGS) entry which is preliminary data.</text>
</comment>
<organism evidence="1 2">
    <name type="scientific">Symbiodinium microadriaticum</name>
    <name type="common">Dinoflagellate</name>
    <name type="synonym">Zooxanthella microadriatica</name>
    <dbReference type="NCBI Taxonomy" id="2951"/>
    <lineage>
        <taxon>Eukaryota</taxon>
        <taxon>Sar</taxon>
        <taxon>Alveolata</taxon>
        <taxon>Dinophyceae</taxon>
        <taxon>Suessiales</taxon>
        <taxon>Symbiodiniaceae</taxon>
        <taxon>Symbiodinium</taxon>
    </lineage>
</organism>
<name>A0A1Q9CRK7_SYMMI</name>
<accession>A0A1Q9CRK7</accession>
<evidence type="ECO:0000313" key="1">
    <source>
        <dbReference type="EMBL" id="OLP85564.1"/>
    </source>
</evidence>
<reference evidence="1 2" key="1">
    <citation type="submission" date="2016-02" db="EMBL/GenBank/DDBJ databases">
        <title>Genome analysis of coral dinoflagellate symbionts highlights evolutionary adaptations to a symbiotic lifestyle.</title>
        <authorList>
            <person name="Aranda M."/>
            <person name="Li Y."/>
            <person name="Liew Y.J."/>
            <person name="Baumgarten S."/>
            <person name="Simakov O."/>
            <person name="Wilson M."/>
            <person name="Piel J."/>
            <person name="Ashoor H."/>
            <person name="Bougouffa S."/>
            <person name="Bajic V.B."/>
            <person name="Ryu T."/>
            <person name="Ravasi T."/>
            <person name="Bayer T."/>
            <person name="Micklem G."/>
            <person name="Kim H."/>
            <person name="Bhak J."/>
            <person name="Lajeunesse T.C."/>
            <person name="Voolstra C.R."/>
        </authorList>
    </citation>
    <scope>NUCLEOTIDE SEQUENCE [LARGE SCALE GENOMIC DNA]</scope>
    <source>
        <strain evidence="1 2">CCMP2467</strain>
    </source>
</reference>
<protein>
    <submittedName>
        <fullName evidence="1">Uncharacterized protein</fullName>
    </submittedName>
</protein>
<dbReference type="OrthoDB" id="430979at2759"/>
<gene>
    <name evidence="1" type="ORF">AK812_SmicGene33433</name>
</gene>
<proteinExistence type="predicted"/>
<sequence length="328" mass="36608">MIISIMSISGETFTVDPLVFFRYGQRAVPFEPVHSARGAERTFAQRQQGEPRIPSQLTRPQQGHVAGVRVKLVEPAEIRTRSLFRALEKALGGTKQPSSAAWVPHPVSVLTNRHSRIWILQALQIAIERGKHIHVLIARLKLLLVELCDGRLKELKARMGNTEVPSLAEALSWQYQDGQWALDGPKYCQHAATWNAGLCNLVGQAAIAKIFDLRPGAEFFAAIEVAEQRNLPLVCGDRDVDETMQDLKEAFLKDWWSLLTSSSQVPGTKGRERLTVASLVAARLRDREMIARLREELKLSMQRYAESSKSGVAQGSALQRALQRCTSL</sequence>